<dbReference type="PROSITE" id="PS50949">
    <property type="entry name" value="HTH_GNTR"/>
    <property type="match status" value="1"/>
</dbReference>
<evidence type="ECO:0000313" key="5">
    <source>
        <dbReference type="EMBL" id="SMX42493.1"/>
    </source>
</evidence>
<dbReference type="Pfam" id="PF00392">
    <property type="entry name" value="GntR"/>
    <property type="match status" value="1"/>
</dbReference>
<keyword evidence="1" id="KW-0805">Transcription regulation</keyword>
<dbReference type="GO" id="GO:0003677">
    <property type="term" value="F:DNA binding"/>
    <property type="evidence" value="ECO:0007669"/>
    <property type="project" value="UniProtKB-KW"/>
</dbReference>
<evidence type="ECO:0000313" key="6">
    <source>
        <dbReference type="Proteomes" id="UP000202922"/>
    </source>
</evidence>
<dbReference type="InterPro" id="IPR008920">
    <property type="entry name" value="TF_FadR/GntR_C"/>
</dbReference>
<gene>
    <name evidence="5" type="primary">ydfH_4</name>
    <name evidence="5" type="ORF">COL8621_01987</name>
</gene>
<sequence length="232" mass="26231">MADPMQLRAIEPIARSSIADQVFDILYAQVLSLELPPGTKMSEAEVAKQLDVSRQPVRDAFYRLSQLGFLVVQPQRATTVSQISAHDVFKARFVRTAIEVEIIRKACEVLTEAQIAELDQMLTRQQAAVDAGDRTGFHQLDDMFHKMICDAAGLSFAWAVIRENKAHTDRVRYLSLAFASQTALDDHRAIMDAVKARDPERAEQCVRNHLSRIEGIIERLRAENHAWFAEED</sequence>
<dbReference type="InterPro" id="IPR036390">
    <property type="entry name" value="WH_DNA-bd_sf"/>
</dbReference>
<keyword evidence="6" id="KW-1185">Reference proteome</keyword>
<name>A0A238KI90_9RHOB</name>
<dbReference type="EMBL" id="FXYE01000002">
    <property type="protein sequence ID" value="SMX42493.1"/>
    <property type="molecule type" value="Genomic_DNA"/>
</dbReference>
<evidence type="ECO:0000256" key="3">
    <source>
        <dbReference type="ARBA" id="ARBA00023163"/>
    </source>
</evidence>
<dbReference type="InterPro" id="IPR011711">
    <property type="entry name" value="GntR_C"/>
</dbReference>
<dbReference type="PANTHER" id="PTHR43537">
    <property type="entry name" value="TRANSCRIPTIONAL REGULATOR, GNTR FAMILY"/>
    <property type="match status" value="1"/>
</dbReference>
<reference evidence="6" key="1">
    <citation type="submission" date="2017-05" db="EMBL/GenBank/DDBJ databases">
        <authorList>
            <person name="Rodrigo-Torres L."/>
            <person name="Arahal R. D."/>
            <person name="Lucena T."/>
        </authorList>
    </citation>
    <scope>NUCLEOTIDE SEQUENCE [LARGE SCALE GENOMIC DNA]</scope>
    <source>
        <strain evidence="6">CECT 8621</strain>
    </source>
</reference>
<accession>A0A238KI90</accession>
<dbReference type="Pfam" id="PF07729">
    <property type="entry name" value="FCD"/>
    <property type="match status" value="1"/>
</dbReference>
<keyword evidence="3" id="KW-0804">Transcription</keyword>
<organism evidence="5 6">
    <name type="scientific">Actibacterium lipolyticum</name>
    <dbReference type="NCBI Taxonomy" id="1524263"/>
    <lineage>
        <taxon>Bacteria</taxon>
        <taxon>Pseudomonadati</taxon>
        <taxon>Pseudomonadota</taxon>
        <taxon>Alphaproteobacteria</taxon>
        <taxon>Rhodobacterales</taxon>
        <taxon>Roseobacteraceae</taxon>
        <taxon>Actibacterium</taxon>
    </lineage>
</organism>
<dbReference type="Proteomes" id="UP000202922">
    <property type="component" value="Unassembled WGS sequence"/>
</dbReference>
<dbReference type="GO" id="GO:0003700">
    <property type="term" value="F:DNA-binding transcription factor activity"/>
    <property type="evidence" value="ECO:0007669"/>
    <property type="project" value="InterPro"/>
</dbReference>
<keyword evidence="2" id="KW-0238">DNA-binding</keyword>
<dbReference type="SMART" id="SM00895">
    <property type="entry name" value="FCD"/>
    <property type="match status" value="1"/>
</dbReference>
<dbReference type="Gene3D" id="1.10.10.10">
    <property type="entry name" value="Winged helix-like DNA-binding domain superfamily/Winged helix DNA-binding domain"/>
    <property type="match status" value="1"/>
</dbReference>
<evidence type="ECO:0000256" key="1">
    <source>
        <dbReference type="ARBA" id="ARBA00023015"/>
    </source>
</evidence>
<protein>
    <submittedName>
        <fullName evidence="5">Putative HTH-type transcriptional regulator YdfH</fullName>
    </submittedName>
</protein>
<dbReference type="SUPFAM" id="SSF48008">
    <property type="entry name" value="GntR ligand-binding domain-like"/>
    <property type="match status" value="1"/>
</dbReference>
<dbReference type="PANTHER" id="PTHR43537:SF6">
    <property type="entry name" value="HTH-TYPE TRANSCRIPTIONAL REPRESSOR RSPR"/>
    <property type="match status" value="1"/>
</dbReference>
<dbReference type="AlphaFoldDB" id="A0A238KI90"/>
<evidence type="ECO:0000256" key="2">
    <source>
        <dbReference type="ARBA" id="ARBA00023125"/>
    </source>
</evidence>
<dbReference type="InterPro" id="IPR036388">
    <property type="entry name" value="WH-like_DNA-bd_sf"/>
</dbReference>
<dbReference type="SMART" id="SM00345">
    <property type="entry name" value="HTH_GNTR"/>
    <property type="match status" value="1"/>
</dbReference>
<feature type="domain" description="HTH gntR-type" evidence="4">
    <location>
        <begin position="16"/>
        <end position="83"/>
    </location>
</feature>
<proteinExistence type="predicted"/>
<dbReference type="CDD" id="cd07377">
    <property type="entry name" value="WHTH_GntR"/>
    <property type="match status" value="1"/>
</dbReference>
<dbReference type="Gene3D" id="1.20.120.530">
    <property type="entry name" value="GntR ligand-binding domain-like"/>
    <property type="match status" value="1"/>
</dbReference>
<dbReference type="SUPFAM" id="SSF46785">
    <property type="entry name" value="Winged helix' DNA-binding domain"/>
    <property type="match status" value="1"/>
</dbReference>
<evidence type="ECO:0000259" key="4">
    <source>
        <dbReference type="PROSITE" id="PS50949"/>
    </source>
</evidence>
<dbReference type="InterPro" id="IPR000524">
    <property type="entry name" value="Tscrpt_reg_HTH_GntR"/>
</dbReference>
<dbReference type="RefSeq" id="WP_093967193.1">
    <property type="nucleotide sequence ID" value="NZ_FXYE01000002.1"/>
</dbReference>
<dbReference type="OrthoDB" id="9788098at2"/>